<dbReference type="InterPro" id="IPR009057">
    <property type="entry name" value="Homeodomain-like_sf"/>
</dbReference>
<dbReference type="InterPro" id="IPR025944">
    <property type="entry name" value="Sigma_54_int_dom_CS"/>
</dbReference>
<dbReference type="PROSITE" id="PS00688">
    <property type="entry name" value="SIGMA54_INTERACT_3"/>
    <property type="match status" value="1"/>
</dbReference>
<name>A0A1W1XTS0_9BACT</name>
<evidence type="ECO:0000256" key="4">
    <source>
        <dbReference type="ARBA" id="ARBA00022741"/>
    </source>
</evidence>
<evidence type="ECO:0000256" key="5">
    <source>
        <dbReference type="ARBA" id="ARBA00022840"/>
    </source>
</evidence>
<dbReference type="SMART" id="SM00448">
    <property type="entry name" value="REC"/>
    <property type="match status" value="1"/>
</dbReference>
<dbReference type="InterPro" id="IPR002197">
    <property type="entry name" value="HTH_Fis"/>
</dbReference>
<proteinExistence type="predicted"/>
<evidence type="ECO:0000256" key="7">
    <source>
        <dbReference type="ARBA" id="ARBA00023015"/>
    </source>
</evidence>
<dbReference type="Pfam" id="PF02954">
    <property type="entry name" value="HTH_8"/>
    <property type="match status" value="1"/>
</dbReference>
<dbReference type="PANTHER" id="PTHR32071:SF119">
    <property type="entry name" value="SIGMA L-DEPENDENT TRANSCRIPTIONAL REGULATOR YPLP-RELATED"/>
    <property type="match status" value="1"/>
</dbReference>
<dbReference type="FunFam" id="3.40.50.2300:FF:000018">
    <property type="entry name" value="DNA-binding transcriptional regulator NtrC"/>
    <property type="match status" value="1"/>
</dbReference>
<dbReference type="GO" id="GO:0043565">
    <property type="term" value="F:sequence-specific DNA binding"/>
    <property type="evidence" value="ECO:0007669"/>
    <property type="project" value="InterPro"/>
</dbReference>
<dbReference type="Gene3D" id="3.40.50.2300">
    <property type="match status" value="1"/>
</dbReference>
<dbReference type="PROSITE" id="PS50045">
    <property type="entry name" value="SIGMA54_INTERACT_4"/>
    <property type="match status" value="1"/>
</dbReference>
<evidence type="ECO:0000256" key="12">
    <source>
        <dbReference type="SAM" id="Coils"/>
    </source>
</evidence>
<evidence type="ECO:0000259" key="13">
    <source>
        <dbReference type="PROSITE" id="PS50045"/>
    </source>
</evidence>
<evidence type="ECO:0000256" key="9">
    <source>
        <dbReference type="ARBA" id="ARBA00023159"/>
    </source>
</evidence>
<evidence type="ECO:0000256" key="3">
    <source>
        <dbReference type="ARBA" id="ARBA00022553"/>
    </source>
</evidence>
<feature type="domain" description="Sigma-54 factor interaction" evidence="13">
    <location>
        <begin position="143"/>
        <end position="372"/>
    </location>
</feature>
<keyword evidence="3 11" id="KW-0597">Phosphoprotein</keyword>
<dbReference type="PROSITE" id="PS00675">
    <property type="entry name" value="SIGMA54_INTERACT_1"/>
    <property type="match status" value="1"/>
</dbReference>
<dbReference type="Pfam" id="PF00158">
    <property type="entry name" value="Sigma54_activat"/>
    <property type="match status" value="1"/>
</dbReference>
<gene>
    <name evidence="15" type="ORF">SAMN02746041_02934</name>
</gene>
<dbReference type="OrthoDB" id="9763792at2"/>
<dbReference type="GO" id="GO:0000160">
    <property type="term" value="P:phosphorelay signal transduction system"/>
    <property type="evidence" value="ECO:0007669"/>
    <property type="project" value="UniProtKB-KW"/>
</dbReference>
<dbReference type="Proteomes" id="UP000192783">
    <property type="component" value="Unassembled WGS sequence"/>
</dbReference>
<feature type="domain" description="Response regulatory" evidence="14">
    <location>
        <begin position="4"/>
        <end position="118"/>
    </location>
</feature>
<dbReference type="SMART" id="SM00382">
    <property type="entry name" value="AAA"/>
    <property type="match status" value="1"/>
</dbReference>
<feature type="modified residue" description="4-aspartylphosphate" evidence="11">
    <location>
        <position position="53"/>
    </location>
</feature>
<dbReference type="PANTHER" id="PTHR32071">
    <property type="entry name" value="TRANSCRIPTIONAL REGULATORY PROTEIN"/>
    <property type="match status" value="1"/>
</dbReference>
<dbReference type="InterPro" id="IPR025943">
    <property type="entry name" value="Sigma_54_int_dom_ATP-bd_2"/>
</dbReference>
<dbReference type="InterPro" id="IPR058031">
    <property type="entry name" value="AAA_lid_NorR"/>
</dbReference>
<evidence type="ECO:0000313" key="15">
    <source>
        <dbReference type="EMBL" id="SMC27369.1"/>
    </source>
</evidence>
<dbReference type="FunFam" id="3.40.50.300:FF:000006">
    <property type="entry name" value="DNA-binding transcriptional regulator NtrC"/>
    <property type="match status" value="1"/>
</dbReference>
<dbReference type="GO" id="GO:0005737">
    <property type="term" value="C:cytoplasm"/>
    <property type="evidence" value="ECO:0007669"/>
    <property type="project" value="UniProtKB-SubCell"/>
</dbReference>
<protein>
    <submittedName>
        <fullName evidence="15">DNA-binding transcriptional response regulator, NtrC family, contains REC, AAA-type ATPase, and a Fis-type DNA-binding domains</fullName>
    </submittedName>
</protein>
<dbReference type="AlphaFoldDB" id="A0A1W1XTS0"/>
<dbReference type="PROSITE" id="PS00676">
    <property type="entry name" value="SIGMA54_INTERACT_2"/>
    <property type="match status" value="1"/>
</dbReference>
<reference evidence="15 16" key="1">
    <citation type="submission" date="2017-04" db="EMBL/GenBank/DDBJ databases">
        <authorList>
            <person name="Afonso C.L."/>
            <person name="Miller P.J."/>
            <person name="Scott M.A."/>
            <person name="Spackman E."/>
            <person name="Goraichik I."/>
            <person name="Dimitrov K.M."/>
            <person name="Suarez D.L."/>
            <person name="Swayne D.E."/>
        </authorList>
    </citation>
    <scope>NUCLEOTIDE SEQUENCE [LARGE SCALE GENOMIC DNA]</scope>
    <source>
        <strain evidence="15 16">DSM 13146</strain>
    </source>
</reference>
<dbReference type="GO" id="GO:0006355">
    <property type="term" value="P:regulation of DNA-templated transcription"/>
    <property type="evidence" value="ECO:0007669"/>
    <property type="project" value="InterPro"/>
</dbReference>
<dbReference type="PRINTS" id="PR01590">
    <property type="entry name" value="HTHFIS"/>
</dbReference>
<dbReference type="FunFam" id="1.10.8.60:FF:000014">
    <property type="entry name" value="DNA-binding transcriptional regulator NtrC"/>
    <property type="match status" value="1"/>
</dbReference>
<dbReference type="InterPro" id="IPR027417">
    <property type="entry name" value="P-loop_NTPase"/>
</dbReference>
<dbReference type="RefSeq" id="WP_084058837.1">
    <property type="nucleotide sequence ID" value="NZ_FWXF01000021.1"/>
</dbReference>
<dbReference type="SUPFAM" id="SSF46689">
    <property type="entry name" value="Homeodomain-like"/>
    <property type="match status" value="1"/>
</dbReference>
<keyword evidence="5" id="KW-0067">ATP-binding</keyword>
<keyword evidence="2" id="KW-0963">Cytoplasm</keyword>
<dbReference type="GO" id="GO:0005524">
    <property type="term" value="F:ATP binding"/>
    <property type="evidence" value="ECO:0007669"/>
    <property type="project" value="UniProtKB-KW"/>
</dbReference>
<dbReference type="Gene3D" id="1.10.8.60">
    <property type="match status" value="1"/>
</dbReference>
<accession>A0A1W1XTS0</accession>
<keyword evidence="9" id="KW-0010">Activator</keyword>
<evidence type="ECO:0000259" key="14">
    <source>
        <dbReference type="PROSITE" id="PS50110"/>
    </source>
</evidence>
<dbReference type="SUPFAM" id="SSF52540">
    <property type="entry name" value="P-loop containing nucleoside triphosphate hydrolases"/>
    <property type="match status" value="1"/>
</dbReference>
<dbReference type="EMBL" id="FWXF01000021">
    <property type="protein sequence ID" value="SMC27369.1"/>
    <property type="molecule type" value="Genomic_DNA"/>
</dbReference>
<dbReference type="Gene3D" id="1.10.10.60">
    <property type="entry name" value="Homeodomain-like"/>
    <property type="match status" value="1"/>
</dbReference>
<keyword evidence="7" id="KW-0805">Transcription regulation</keyword>
<keyword evidence="8 15" id="KW-0238">DNA-binding</keyword>
<dbReference type="PROSITE" id="PS50110">
    <property type="entry name" value="RESPONSE_REGULATORY"/>
    <property type="match status" value="1"/>
</dbReference>
<evidence type="ECO:0000256" key="2">
    <source>
        <dbReference type="ARBA" id="ARBA00022490"/>
    </source>
</evidence>
<evidence type="ECO:0000313" key="16">
    <source>
        <dbReference type="Proteomes" id="UP000192783"/>
    </source>
</evidence>
<evidence type="ECO:0000256" key="8">
    <source>
        <dbReference type="ARBA" id="ARBA00023125"/>
    </source>
</evidence>
<keyword evidence="16" id="KW-1185">Reference proteome</keyword>
<dbReference type="SUPFAM" id="SSF52172">
    <property type="entry name" value="CheY-like"/>
    <property type="match status" value="1"/>
</dbReference>
<keyword evidence="10" id="KW-0804">Transcription</keyword>
<dbReference type="Gene3D" id="3.40.50.300">
    <property type="entry name" value="P-loop containing nucleotide triphosphate hydrolases"/>
    <property type="match status" value="1"/>
</dbReference>
<evidence type="ECO:0000256" key="11">
    <source>
        <dbReference type="PROSITE-ProRule" id="PRU00169"/>
    </source>
</evidence>
<sequence>MTERILIVDDEKVARENLQYVLKKEGYHVVAVDSGFRALKELERTEFDLVMTDLRMERVDGMDVLERTKELWPQTEVIVVTGYATVATAVEAMKKGAYHYLPKPYKLEEVRILVRKALERRELEKEVQELRRQVRQETGGPVIIGKSDKMHQLLRLAEQIAPTDTSVLILGETGTGKELVARFLHAKSQRGDRPFLAINCGAFSEELLANELFGHEKEAFTGAGSTKKGLLEAAHGGTVFLDEIGEMPPAMQVKLLRVLQEKKLIRVGGTEEIPVDIRVVAATNRNLLKEVKRGRFRQDLFYRINVITLYVPPLVERRDDIPLLCRHFLDKFARAQQKEIAEISEEVLEVLMQYEFPGNVRELENIVERAVALAQGDRIEVNHLPPDLQQLTLRVPRPARREFLTLEEYEKEYILWVLKKVKGNKTKAAEILGIDRVSLWRRLKRFGVQ</sequence>
<dbReference type="InterPro" id="IPR003593">
    <property type="entry name" value="AAA+_ATPase"/>
</dbReference>
<dbReference type="STRING" id="1121390.SAMN02746041_02934"/>
<feature type="coiled-coil region" evidence="12">
    <location>
        <begin position="113"/>
        <end position="140"/>
    </location>
</feature>
<dbReference type="InterPro" id="IPR011006">
    <property type="entry name" value="CheY-like_superfamily"/>
</dbReference>
<dbReference type="Pfam" id="PF00072">
    <property type="entry name" value="Response_reg"/>
    <property type="match status" value="1"/>
</dbReference>
<keyword evidence="12" id="KW-0175">Coiled coil</keyword>
<dbReference type="InterPro" id="IPR002078">
    <property type="entry name" value="Sigma_54_int"/>
</dbReference>
<evidence type="ECO:0000256" key="1">
    <source>
        <dbReference type="ARBA" id="ARBA00004496"/>
    </source>
</evidence>
<organism evidence="15 16">
    <name type="scientific">Desulfacinum hydrothermale DSM 13146</name>
    <dbReference type="NCBI Taxonomy" id="1121390"/>
    <lineage>
        <taxon>Bacteria</taxon>
        <taxon>Pseudomonadati</taxon>
        <taxon>Thermodesulfobacteriota</taxon>
        <taxon>Syntrophobacteria</taxon>
        <taxon>Syntrophobacterales</taxon>
        <taxon>Syntrophobacteraceae</taxon>
        <taxon>Desulfacinum</taxon>
    </lineage>
</organism>
<evidence type="ECO:0000256" key="10">
    <source>
        <dbReference type="ARBA" id="ARBA00023163"/>
    </source>
</evidence>
<evidence type="ECO:0000256" key="6">
    <source>
        <dbReference type="ARBA" id="ARBA00023012"/>
    </source>
</evidence>
<comment type="subcellular location">
    <subcellularLocation>
        <location evidence="1">Cytoplasm</location>
    </subcellularLocation>
</comment>
<dbReference type="CDD" id="cd00009">
    <property type="entry name" value="AAA"/>
    <property type="match status" value="1"/>
</dbReference>
<keyword evidence="4" id="KW-0547">Nucleotide-binding</keyword>
<dbReference type="InterPro" id="IPR001789">
    <property type="entry name" value="Sig_transdc_resp-reg_receiver"/>
</dbReference>
<dbReference type="InterPro" id="IPR025662">
    <property type="entry name" value="Sigma_54_int_dom_ATP-bd_1"/>
</dbReference>
<keyword evidence="6" id="KW-0902">Two-component regulatory system</keyword>
<dbReference type="Pfam" id="PF25601">
    <property type="entry name" value="AAA_lid_14"/>
    <property type="match status" value="1"/>
</dbReference>